<reference evidence="3" key="1">
    <citation type="journal article" date="2019" name="Int. J. Syst. Evol. Microbiol.">
        <title>The Global Catalogue of Microorganisms (GCM) 10K type strain sequencing project: providing services to taxonomists for standard genome sequencing and annotation.</title>
        <authorList>
            <consortium name="The Broad Institute Genomics Platform"/>
            <consortium name="The Broad Institute Genome Sequencing Center for Infectious Disease"/>
            <person name="Wu L."/>
            <person name="Ma J."/>
        </authorList>
    </citation>
    <scope>NUCLEOTIDE SEQUENCE [LARGE SCALE GENOMIC DNA]</scope>
    <source>
        <strain evidence="3">JCM 16925</strain>
    </source>
</reference>
<proteinExistence type="predicted"/>
<dbReference type="SUPFAM" id="SSF69322">
    <property type="entry name" value="Tricorn protease domain 2"/>
    <property type="match status" value="1"/>
</dbReference>
<name>A0ABP7VV97_9ACTN</name>
<gene>
    <name evidence="2" type="ORF">GCM10022233_61620</name>
</gene>
<dbReference type="InterPro" id="IPR015943">
    <property type="entry name" value="WD40/YVTN_repeat-like_dom_sf"/>
</dbReference>
<comment type="caution">
    <text evidence="2">The sequence shown here is derived from an EMBL/GenBank/DDBJ whole genome shotgun (WGS) entry which is preliminary data.</text>
</comment>
<feature type="compositionally biased region" description="Basic and acidic residues" evidence="1">
    <location>
        <begin position="180"/>
        <end position="192"/>
    </location>
</feature>
<evidence type="ECO:0000313" key="2">
    <source>
        <dbReference type="EMBL" id="GAA4075118.1"/>
    </source>
</evidence>
<feature type="region of interest" description="Disordered" evidence="1">
    <location>
        <begin position="177"/>
        <end position="206"/>
    </location>
</feature>
<accession>A0ABP7VV97</accession>
<sequence length="614" mass="64965">MTVGAVTPDMASWPPLDDDKRAHGRQLLDWAADDSGAGPRLCLVRGAERSGKSHLLAWLLAGATRNPQTTVHATILAEGLTAETFAWELGRQLGYGPLSPERLLDRMAHDERPLLLLVSDLHRAGAGPADLPPATAASLVADLLEPLLTLPHLRAAVEVGDAGLLPADDAETIDLPARTAEPRESDNPRSEELFATVPRTPDGRPDWTQAPAPVLRHILDAALRADDAGAAVRSLLADPGFLVHGSATALTAVLADERIPVPGQLREVWQHAAPELTAHHTDSAERAALLHTAAAGTDPALTEYLRPLAQQHWWSTRWARPDLRPAALALTPGEEHRLLAADVMGRLRTHDVHDGGPADAASDPSSIRPGSAPPSARPGPSPSYELPGSSPSFVRPVSVAPRDARSLLLLDQSATLLPLTTEDDPTAATVLGHIAEHHGSAALTEAESQVTALGSAGPQSPYAIVGDQGGNLHVWSLSDYQDTPRSHRVHEQPVTAATCLHIAADGLTLTFSAALDGSVRLWETSAEPMPVPVEQRPTLATALAAAQTPAGPVLAVAWSDAELHLWHVYSGQMRVLPLLDACHALALTPDGLLLVGGPDGLYAVRLRLDALWEL</sequence>
<evidence type="ECO:0008006" key="4">
    <source>
        <dbReference type="Google" id="ProtNLM"/>
    </source>
</evidence>
<protein>
    <recommendedName>
        <fullName evidence="4">WD40 repeat domain-containing protein</fullName>
    </recommendedName>
</protein>
<evidence type="ECO:0000313" key="3">
    <source>
        <dbReference type="Proteomes" id="UP001499984"/>
    </source>
</evidence>
<dbReference type="Proteomes" id="UP001499984">
    <property type="component" value="Unassembled WGS sequence"/>
</dbReference>
<dbReference type="RefSeq" id="WP_345017573.1">
    <property type="nucleotide sequence ID" value="NZ_BAAAZY010000019.1"/>
</dbReference>
<organism evidence="2 3">
    <name type="scientific">Streptomyces shaanxiensis</name>
    <dbReference type="NCBI Taxonomy" id="653357"/>
    <lineage>
        <taxon>Bacteria</taxon>
        <taxon>Bacillati</taxon>
        <taxon>Actinomycetota</taxon>
        <taxon>Actinomycetes</taxon>
        <taxon>Kitasatosporales</taxon>
        <taxon>Streptomycetaceae</taxon>
        <taxon>Streptomyces</taxon>
    </lineage>
</organism>
<evidence type="ECO:0000256" key="1">
    <source>
        <dbReference type="SAM" id="MobiDB-lite"/>
    </source>
</evidence>
<dbReference type="Gene3D" id="2.130.10.10">
    <property type="entry name" value="YVTN repeat-like/Quinoprotein amine dehydrogenase"/>
    <property type="match status" value="1"/>
</dbReference>
<dbReference type="EMBL" id="BAAAZY010000019">
    <property type="protein sequence ID" value="GAA4075118.1"/>
    <property type="molecule type" value="Genomic_DNA"/>
</dbReference>
<feature type="compositionally biased region" description="Pro residues" evidence="1">
    <location>
        <begin position="371"/>
        <end position="381"/>
    </location>
</feature>
<keyword evidence="3" id="KW-1185">Reference proteome</keyword>
<feature type="region of interest" description="Disordered" evidence="1">
    <location>
        <begin position="349"/>
        <end position="392"/>
    </location>
</feature>